<feature type="non-terminal residue" evidence="2">
    <location>
        <position position="1"/>
    </location>
</feature>
<feature type="transmembrane region" description="Helical" evidence="1">
    <location>
        <begin position="163"/>
        <end position="183"/>
    </location>
</feature>
<evidence type="ECO:0000313" key="3">
    <source>
        <dbReference type="Proteomes" id="UP000030655"/>
    </source>
</evidence>
<evidence type="ECO:0000256" key="1">
    <source>
        <dbReference type="SAM" id="Phobius"/>
    </source>
</evidence>
<dbReference type="OrthoDB" id="10477511at2759"/>
<keyword evidence="3" id="KW-1185">Reference proteome</keyword>
<proteinExistence type="predicted"/>
<reference evidence="2 3" key="2">
    <citation type="submission" date="2014-03" db="EMBL/GenBank/DDBJ databases">
        <title>The Genome Sequence of Anncaliia algerae insect isolate PRA339.</title>
        <authorList>
            <consortium name="The Broad Institute Genome Sequencing Platform"/>
            <consortium name="The Broad Institute Genome Sequencing Center for Infectious Disease"/>
            <person name="Cuomo C."/>
            <person name="Becnel J."/>
            <person name="Sanscrainte N."/>
            <person name="Walker B."/>
            <person name="Young S.K."/>
            <person name="Zeng Q."/>
            <person name="Gargeya S."/>
            <person name="Fitzgerald M."/>
            <person name="Haas B."/>
            <person name="Abouelleil A."/>
            <person name="Alvarado L."/>
            <person name="Arachchi H.M."/>
            <person name="Berlin A.M."/>
            <person name="Chapman S.B."/>
            <person name="Dewar J."/>
            <person name="Goldberg J."/>
            <person name="Griggs A."/>
            <person name="Gujja S."/>
            <person name="Hansen M."/>
            <person name="Howarth C."/>
            <person name="Imamovic A."/>
            <person name="Larimer J."/>
            <person name="McCowan C."/>
            <person name="Murphy C."/>
            <person name="Neiman D."/>
            <person name="Pearson M."/>
            <person name="Priest M."/>
            <person name="Roberts A."/>
            <person name="Saif S."/>
            <person name="Shea T."/>
            <person name="Sisk P."/>
            <person name="Sykes S."/>
            <person name="Wortman J."/>
            <person name="Nusbaum C."/>
            <person name="Birren B."/>
        </authorList>
    </citation>
    <scope>NUCLEOTIDE SEQUENCE [LARGE SCALE GENOMIC DNA]</scope>
    <source>
        <strain evidence="2 3">PRA339</strain>
    </source>
</reference>
<keyword evidence="1" id="KW-1133">Transmembrane helix</keyword>
<reference evidence="3" key="1">
    <citation type="submission" date="2013-02" db="EMBL/GenBank/DDBJ databases">
        <authorList>
            <consortium name="The Broad Institute Genome Sequencing Platform"/>
            <person name="Cuomo C."/>
            <person name="Becnel J."/>
            <person name="Sanscrainte N."/>
            <person name="Walker B."/>
            <person name="Young S.K."/>
            <person name="Zeng Q."/>
            <person name="Gargeya S."/>
            <person name="Fitzgerald M."/>
            <person name="Haas B."/>
            <person name="Abouelleil A."/>
            <person name="Alvarado L."/>
            <person name="Arachchi H.M."/>
            <person name="Berlin A.M."/>
            <person name="Chapman S.B."/>
            <person name="Dewar J."/>
            <person name="Goldberg J."/>
            <person name="Griggs A."/>
            <person name="Gujja S."/>
            <person name="Hansen M."/>
            <person name="Howarth C."/>
            <person name="Imamovic A."/>
            <person name="Larimer J."/>
            <person name="McCowan C."/>
            <person name="Murphy C."/>
            <person name="Neiman D."/>
            <person name="Pearson M."/>
            <person name="Priest M."/>
            <person name="Roberts A."/>
            <person name="Saif S."/>
            <person name="Shea T."/>
            <person name="Sisk P."/>
            <person name="Sykes S."/>
            <person name="Wortman J."/>
            <person name="Nusbaum C."/>
            <person name="Birren B."/>
        </authorList>
    </citation>
    <scope>NUCLEOTIDE SEQUENCE [LARGE SCALE GENOMIC DNA]</scope>
    <source>
        <strain evidence="3">PRA339</strain>
    </source>
</reference>
<dbReference type="HOGENOM" id="CLU_1285995_0_0_1"/>
<keyword evidence="1" id="KW-0472">Membrane</keyword>
<sequence length="215" mass="24576">ELNELKNETEILNASEINNTELLTLPIEQTTISPDLKYISTNAITKTYDTFVNHITEKNSSFTDVMDNLNSTNAIEETTSPFILHDEKNRSEQFFATNNFTELLTLSGAESTQLFTNEGITSNSTFSESYFLNSTTSSSVKSFDNNLSFHEKLLNFLSKQKSLVTLFLTLFGLVVFLIVFYIIKRILIKKRKREIELALEIDSNNMIEMLNKKQP</sequence>
<dbReference type="EMBL" id="KK365227">
    <property type="protein sequence ID" value="KCZ79819.1"/>
    <property type="molecule type" value="Genomic_DNA"/>
</dbReference>
<accession>A0A059EYJ0</accession>
<keyword evidence="1" id="KW-0812">Transmembrane</keyword>
<dbReference type="AlphaFoldDB" id="A0A059EYJ0"/>
<organism evidence="2 3">
    <name type="scientific">Anncaliia algerae PRA339</name>
    <dbReference type="NCBI Taxonomy" id="1288291"/>
    <lineage>
        <taxon>Eukaryota</taxon>
        <taxon>Fungi</taxon>
        <taxon>Fungi incertae sedis</taxon>
        <taxon>Microsporidia</taxon>
        <taxon>Tubulinosematoidea</taxon>
        <taxon>Tubulinosematidae</taxon>
        <taxon>Anncaliia</taxon>
    </lineage>
</organism>
<evidence type="ECO:0000313" key="2">
    <source>
        <dbReference type="EMBL" id="KCZ79819.1"/>
    </source>
</evidence>
<name>A0A059EYJ0_9MICR</name>
<dbReference type="Proteomes" id="UP000030655">
    <property type="component" value="Unassembled WGS sequence"/>
</dbReference>
<dbReference type="VEuPathDB" id="MicrosporidiaDB:H312_02782"/>
<gene>
    <name evidence="2" type="ORF">H312_02782</name>
</gene>
<protein>
    <submittedName>
        <fullName evidence="2">Uncharacterized protein</fullName>
    </submittedName>
</protein>